<feature type="compositionally biased region" description="Low complexity" evidence="1">
    <location>
        <begin position="86"/>
        <end position="101"/>
    </location>
</feature>
<feature type="region of interest" description="Disordered" evidence="1">
    <location>
        <begin position="595"/>
        <end position="755"/>
    </location>
</feature>
<feature type="region of interest" description="Disordered" evidence="1">
    <location>
        <begin position="527"/>
        <end position="579"/>
    </location>
</feature>
<feature type="compositionally biased region" description="Basic and acidic residues" evidence="1">
    <location>
        <begin position="690"/>
        <end position="705"/>
    </location>
</feature>
<feature type="compositionally biased region" description="Polar residues" evidence="1">
    <location>
        <begin position="474"/>
        <end position="488"/>
    </location>
</feature>
<protein>
    <recommendedName>
        <fullName evidence="2">VPS9 domain-containing protein</fullName>
    </recommendedName>
</protein>
<dbReference type="InterPro" id="IPR037191">
    <property type="entry name" value="VPS9_dom_sf"/>
</dbReference>
<feature type="region of interest" description="Disordered" evidence="1">
    <location>
        <begin position="472"/>
        <end position="493"/>
    </location>
</feature>
<dbReference type="Gene3D" id="1.20.1050.80">
    <property type="entry name" value="VPS9 domain"/>
    <property type="match status" value="1"/>
</dbReference>
<dbReference type="GO" id="GO:0030139">
    <property type="term" value="C:endocytic vesicle"/>
    <property type="evidence" value="ECO:0007669"/>
    <property type="project" value="TreeGrafter"/>
</dbReference>
<dbReference type="PROSITE" id="PS51205">
    <property type="entry name" value="VPS9"/>
    <property type="match status" value="1"/>
</dbReference>
<dbReference type="SMART" id="SM00167">
    <property type="entry name" value="VPS9"/>
    <property type="match status" value="1"/>
</dbReference>
<dbReference type="GO" id="GO:0005085">
    <property type="term" value="F:guanyl-nucleotide exchange factor activity"/>
    <property type="evidence" value="ECO:0007669"/>
    <property type="project" value="InterPro"/>
</dbReference>
<dbReference type="EMBL" id="CALNXJ010000055">
    <property type="protein sequence ID" value="CAH3154272.1"/>
    <property type="molecule type" value="Genomic_DNA"/>
</dbReference>
<feature type="compositionally biased region" description="Polar residues" evidence="1">
    <location>
        <begin position="656"/>
        <end position="673"/>
    </location>
</feature>
<gene>
    <name evidence="3" type="ORF">PMEA_00027483</name>
</gene>
<evidence type="ECO:0000256" key="1">
    <source>
        <dbReference type="SAM" id="MobiDB-lite"/>
    </source>
</evidence>
<dbReference type="GO" id="GO:0005829">
    <property type="term" value="C:cytosol"/>
    <property type="evidence" value="ECO:0007669"/>
    <property type="project" value="TreeGrafter"/>
</dbReference>
<evidence type="ECO:0000313" key="3">
    <source>
        <dbReference type="EMBL" id="CAH3154272.1"/>
    </source>
</evidence>
<feature type="compositionally biased region" description="Basic and acidic residues" evidence="1">
    <location>
        <begin position="534"/>
        <end position="544"/>
    </location>
</feature>
<dbReference type="Proteomes" id="UP001159428">
    <property type="component" value="Unassembled WGS sequence"/>
</dbReference>
<feature type="domain" description="VPS9" evidence="2">
    <location>
        <begin position="819"/>
        <end position="976"/>
    </location>
</feature>
<dbReference type="Pfam" id="PF02204">
    <property type="entry name" value="VPS9"/>
    <property type="match status" value="1"/>
</dbReference>
<feature type="compositionally biased region" description="Polar residues" evidence="1">
    <location>
        <begin position="631"/>
        <end position="643"/>
    </location>
</feature>
<dbReference type="PANTHER" id="PTHR23101">
    <property type="entry name" value="RAB GDP/GTP EXCHANGE FACTOR"/>
    <property type="match status" value="1"/>
</dbReference>
<sequence>MGEGIADCLPLALRSVGDAIKLDSDNRIKEAYCQYLSCIIYISQVLKDDAWDKDLQLVYNRDSAKLFHMLQQCQERALTIISSLANNTSTSQTPPTNQIPQHLHPSSEGVPHRYSDSQVPIPGQSPQHQLAPQDATIRKLSDTNSPAATLAKPTADGHLYLPSPPGSPLPRHRRTGSNDPLEKAYTENKQLIQAYRTRMQNANKGGTNKDMISRNLSLMRRMSENLAIAKAREQATKQKLLERQRRLQEETNRRFGPAVYSTKEQQEQRIIYTKILEFEQETVWPNLLRNKLKLSPEDSKLIKEIIAKIFSSSDHPLTQFLLQYQYYVYRKLAPLVKDVGFPDVKSGRIATSEGTGTVIKESHSDEHVKKSTIIDDEQNRGKNLNTLTNAGGNFEGHFSSETNIEESLKGTKEIVKGTAEEKEHETVEIHDAAFVKNTRDGGSVEKGKDGDSECASSGTDLAKLKNLLGDDLQSEVSDTDTSQPTAVATSGDAASLETYFEELEDDMFGWDSNEDESTDTYFETVDGRNTQTTADEKTCSELKENTSQNGEEDASHTVARSVTEHSQADSSEVCADTPSQLSVDSLSVELSIASKIGKTSQDQPRDDTNPFEADEFISNQKVGGNEEETARNNTNGESQQPHNSLKPPGQVGEEQIASNNTQGDGDIQQSVESLNEGEQVGEEQIAIIDIHNDGEIPRPVEKSNKYDTTSEVPFDQANGGDEGNTQTPRLSGFVSERSGKEENGSTTPTTTASDERRKQLKDVLVDVRFFLENLQKLLILAYEQLDTPASRDLCYSYLEFPFFKPLWPMLLAVLRQINHEKELTLADVMSENITKDPVDLGVPQRLCLEDQAVLGATGNKYPYQMAVDELHKVASLYCPLEKLECLVRTSRCVCQCVEDYWETKGKSRHCPETAIGCDDLLPILSFVIIRSGMAQLISECDAMEEFIPEGYLMGEEGYCLTTLLTALAYLASLKPT</sequence>
<feature type="region of interest" description="Disordered" evidence="1">
    <location>
        <begin position="86"/>
        <end position="181"/>
    </location>
</feature>
<name>A0AAU9XRC9_9CNID</name>
<proteinExistence type="predicted"/>
<dbReference type="SUPFAM" id="SSF109993">
    <property type="entry name" value="VPS9 domain"/>
    <property type="match status" value="1"/>
</dbReference>
<keyword evidence="4" id="KW-1185">Reference proteome</keyword>
<accession>A0AAU9XRC9</accession>
<dbReference type="GO" id="GO:0016192">
    <property type="term" value="P:vesicle-mediated transport"/>
    <property type="evidence" value="ECO:0007669"/>
    <property type="project" value="InterPro"/>
</dbReference>
<evidence type="ECO:0000313" key="4">
    <source>
        <dbReference type="Proteomes" id="UP001159428"/>
    </source>
</evidence>
<dbReference type="InterPro" id="IPR003123">
    <property type="entry name" value="VPS9"/>
</dbReference>
<dbReference type="AlphaFoldDB" id="A0AAU9XRC9"/>
<evidence type="ECO:0000259" key="2">
    <source>
        <dbReference type="PROSITE" id="PS51205"/>
    </source>
</evidence>
<organism evidence="3 4">
    <name type="scientific">Pocillopora meandrina</name>
    <dbReference type="NCBI Taxonomy" id="46732"/>
    <lineage>
        <taxon>Eukaryota</taxon>
        <taxon>Metazoa</taxon>
        <taxon>Cnidaria</taxon>
        <taxon>Anthozoa</taxon>
        <taxon>Hexacorallia</taxon>
        <taxon>Scleractinia</taxon>
        <taxon>Astrocoeniina</taxon>
        <taxon>Pocilloporidae</taxon>
        <taxon>Pocillopora</taxon>
    </lineage>
</organism>
<comment type="caution">
    <text evidence="3">The sequence shown here is derived from an EMBL/GenBank/DDBJ whole genome shotgun (WGS) entry which is preliminary data.</text>
</comment>
<dbReference type="PANTHER" id="PTHR23101:SF98">
    <property type="entry name" value="VPS9 DOMAIN-CONTAINING PROTEIN 1"/>
    <property type="match status" value="1"/>
</dbReference>
<dbReference type="InterPro" id="IPR045046">
    <property type="entry name" value="Vps9-like"/>
</dbReference>
<reference evidence="3 4" key="1">
    <citation type="submission" date="2022-05" db="EMBL/GenBank/DDBJ databases">
        <authorList>
            <consortium name="Genoscope - CEA"/>
            <person name="William W."/>
        </authorList>
    </citation>
    <scope>NUCLEOTIDE SEQUENCE [LARGE SCALE GENOMIC DNA]</scope>
</reference>
<dbReference type="GO" id="GO:0031267">
    <property type="term" value="F:small GTPase binding"/>
    <property type="evidence" value="ECO:0007669"/>
    <property type="project" value="TreeGrafter"/>
</dbReference>